<dbReference type="AlphaFoldDB" id="A0A1X9YNT3"/>
<dbReference type="GO" id="GO:0009279">
    <property type="term" value="C:cell outer membrane"/>
    <property type="evidence" value="ECO:0007669"/>
    <property type="project" value="UniProtKB-SubCell"/>
</dbReference>
<proteinExistence type="predicted"/>
<dbReference type="SUPFAM" id="SSF56954">
    <property type="entry name" value="Outer membrane efflux proteins (OEP)"/>
    <property type="match status" value="1"/>
</dbReference>
<dbReference type="EMBL" id="CP021235">
    <property type="protein sequence ID" value="ARS34532.1"/>
    <property type="molecule type" value="Genomic_DNA"/>
</dbReference>
<dbReference type="Gene3D" id="1.20.1600.10">
    <property type="entry name" value="Outer membrane efflux proteins (OEP)"/>
    <property type="match status" value="1"/>
</dbReference>
<accession>A0A1X9YNT3</accession>
<evidence type="ECO:0000256" key="3">
    <source>
        <dbReference type="ARBA" id="ARBA00022692"/>
    </source>
</evidence>
<evidence type="ECO:0008006" key="9">
    <source>
        <dbReference type="Google" id="ProtNLM"/>
    </source>
</evidence>
<dbReference type="PANTHER" id="PTHR30026:SF20">
    <property type="entry name" value="OUTER MEMBRANE PROTEIN TOLC"/>
    <property type="match status" value="1"/>
</dbReference>
<name>A0A1X9YNT3_9BACT</name>
<dbReference type="GO" id="GO:0015562">
    <property type="term" value="F:efflux transmembrane transporter activity"/>
    <property type="evidence" value="ECO:0007669"/>
    <property type="project" value="InterPro"/>
</dbReference>
<keyword evidence="8" id="KW-1185">Reference proteome</keyword>
<sequence>MLSIKRYTLQIPPLKGAGGCFASAVTLLLLLLVGLPASAQQQPVALDSVLQAIRSSNPMLQQYDLRAKAQDAYAEGATGWMAPMVGGGVFMLPYPGQSIERDEKEGSYMISAEQAIPNPAKQRAKQAVYDSRAAIEQAKAEVLYNQLRAQAKAAYYNWVVLEKKLDVLQDNERIMAYMLQLARIRYPYSQGKLGSIYKAEARLHEVENMQLMTRNEILQQNVTLNTLMNLPKELAFKIDTLINVPAPVALAADTAYLNQNRSDIQQLDRTIESMRLGVAQERLERKPDFRLRFDHMTPRNNMMPNQFTAMGMVSIPIAPWSSKMYKANTKAMNLEIEAMQRERENILNEAQGMVRNMALELNAKREQVENFRTKILPALKKNYDVTMLAYEQNTAQLPEVIDAWEALNAAQLEYLNNLQALYQLAVNYEREIEK</sequence>
<reference evidence="8" key="1">
    <citation type="submission" date="2017-05" db="EMBL/GenBank/DDBJ databases">
        <authorList>
            <person name="Ray J."/>
            <person name="Price M."/>
            <person name="Deutschbauer A."/>
        </authorList>
    </citation>
    <scope>NUCLEOTIDE SEQUENCE [LARGE SCALE GENOMIC DNA]</scope>
    <source>
        <strain evidence="8">DSM 19842</strain>
    </source>
</reference>
<gene>
    <name evidence="7" type="ORF">CA264_03235</name>
</gene>
<evidence type="ECO:0000256" key="2">
    <source>
        <dbReference type="ARBA" id="ARBA00022452"/>
    </source>
</evidence>
<keyword evidence="2" id="KW-1134">Transmembrane beta strand</keyword>
<evidence type="ECO:0000256" key="4">
    <source>
        <dbReference type="ARBA" id="ARBA00023136"/>
    </source>
</evidence>
<keyword evidence="5" id="KW-0998">Cell outer membrane</keyword>
<evidence type="ECO:0000256" key="5">
    <source>
        <dbReference type="ARBA" id="ARBA00023237"/>
    </source>
</evidence>
<keyword evidence="3" id="KW-0812">Transmembrane</keyword>
<protein>
    <recommendedName>
        <fullName evidence="9">Transporter</fullName>
    </recommendedName>
</protein>
<organism evidence="7 8">
    <name type="scientific">Pontibacter actiniarum</name>
    <dbReference type="NCBI Taxonomy" id="323450"/>
    <lineage>
        <taxon>Bacteria</taxon>
        <taxon>Pseudomonadati</taxon>
        <taxon>Bacteroidota</taxon>
        <taxon>Cytophagia</taxon>
        <taxon>Cytophagales</taxon>
        <taxon>Hymenobacteraceae</taxon>
        <taxon>Pontibacter</taxon>
    </lineage>
</organism>
<dbReference type="OrthoDB" id="920360at2"/>
<dbReference type="GO" id="GO:0015288">
    <property type="term" value="F:porin activity"/>
    <property type="evidence" value="ECO:0007669"/>
    <property type="project" value="TreeGrafter"/>
</dbReference>
<dbReference type="KEGG" id="pact:CA264_03235"/>
<feature type="coiled-coil region" evidence="6">
    <location>
        <begin position="329"/>
        <end position="374"/>
    </location>
</feature>
<evidence type="ECO:0000256" key="1">
    <source>
        <dbReference type="ARBA" id="ARBA00004442"/>
    </source>
</evidence>
<evidence type="ECO:0000256" key="6">
    <source>
        <dbReference type="SAM" id="Coils"/>
    </source>
</evidence>
<evidence type="ECO:0000313" key="7">
    <source>
        <dbReference type="EMBL" id="ARS34532.1"/>
    </source>
</evidence>
<dbReference type="RefSeq" id="WP_025604547.1">
    <property type="nucleotide sequence ID" value="NZ_CP021235.1"/>
</dbReference>
<dbReference type="InterPro" id="IPR051906">
    <property type="entry name" value="TolC-like"/>
</dbReference>
<keyword evidence="4" id="KW-0472">Membrane</keyword>
<dbReference type="Proteomes" id="UP000266292">
    <property type="component" value="Chromosome"/>
</dbReference>
<dbReference type="GO" id="GO:1990281">
    <property type="term" value="C:efflux pump complex"/>
    <property type="evidence" value="ECO:0007669"/>
    <property type="project" value="TreeGrafter"/>
</dbReference>
<evidence type="ECO:0000313" key="8">
    <source>
        <dbReference type="Proteomes" id="UP000266292"/>
    </source>
</evidence>
<comment type="subcellular location">
    <subcellularLocation>
        <location evidence="1">Cell outer membrane</location>
    </subcellularLocation>
</comment>
<dbReference type="STRING" id="709015.GCA_000472485_00641"/>
<keyword evidence="6" id="KW-0175">Coiled coil</keyword>
<dbReference type="PANTHER" id="PTHR30026">
    <property type="entry name" value="OUTER MEMBRANE PROTEIN TOLC"/>
    <property type="match status" value="1"/>
</dbReference>